<dbReference type="Gene3D" id="3.20.20.450">
    <property type="entry name" value="EAL domain"/>
    <property type="match status" value="1"/>
</dbReference>
<dbReference type="PROSITE" id="PS50883">
    <property type="entry name" value="EAL"/>
    <property type="match status" value="1"/>
</dbReference>
<evidence type="ECO:0000313" key="5">
    <source>
        <dbReference type="EMBL" id="WWR46077.1"/>
    </source>
</evidence>
<dbReference type="Pfam" id="PF00990">
    <property type="entry name" value="GGDEF"/>
    <property type="match status" value="1"/>
</dbReference>
<feature type="domain" description="PAC" evidence="2">
    <location>
        <begin position="92"/>
        <end position="145"/>
    </location>
</feature>
<dbReference type="Gene3D" id="3.30.450.20">
    <property type="entry name" value="PAS domain"/>
    <property type="match status" value="1"/>
</dbReference>
<dbReference type="CDD" id="cd00130">
    <property type="entry name" value="PAS"/>
    <property type="match status" value="1"/>
</dbReference>
<dbReference type="InterPro" id="IPR035965">
    <property type="entry name" value="PAS-like_dom_sf"/>
</dbReference>
<feature type="domain" description="PAS" evidence="1">
    <location>
        <begin position="21"/>
        <end position="65"/>
    </location>
</feature>
<dbReference type="InterPro" id="IPR029787">
    <property type="entry name" value="Nucleotide_cyclase"/>
</dbReference>
<dbReference type="PANTHER" id="PTHR44757:SF2">
    <property type="entry name" value="BIOFILM ARCHITECTURE MAINTENANCE PROTEIN MBAA"/>
    <property type="match status" value="1"/>
</dbReference>
<sequence length="595" mass="65766">MTEYSKTNGSSPDPSDNTSPSLSLCTRLVNCAKDAIVLQDLQSRVLWMNRAAEDMFGWPLDDIRGLPGIGVILGADQSTEFEYDLQSPIFDRFVVARHKRRDGSEFWNQQTFAKVEPIHEDQTMMILVSCRDITEQVQTETALRQTQEELRHAAYHDDLTGLANRKKLQTYLETPLVRTALKHHQIGVLQLDLDEFKDINDSFGHAAGDGTLIHVAEALRRSSGPQDLACRSGGDEFLLICPKIATTDALITRADLLLKEVRKPFHWQDQTLLIKASIGASLATAAVACGEDLIHQADQALYAAKESGRAQTSIYTSELGRTQTTKTQLSRDIQTAIDTGQFSIDLQPQMRLTDNRITGCEALLRWNHPEFGQLLPLSFLTIARRAGVLADLDYRSMNLSLDALQNLREAGHDKIVLSLNASAEVMADRNYPGLLDWALQSRGLSPADVCIEIQETAILQPDAYGITTTVDKLKRMGAQVALDDFGTGYAGFAHMSFIDLDIIKLDCAMIARLEQDTRTLDIVTALIRLAHQLGMSVVAEGVETQGQLDLLRTAGCPHIQGFGLAHPMPASDFVTWLSAQSNVDCPFERHVPKAS</sequence>
<dbReference type="InterPro" id="IPR000160">
    <property type="entry name" value="GGDEF_dom"/>
</dbReference>
<dbReference type="InterPro" id="IPR000014">
    <property type="entry name" value="PAS"/>
</dbReference>
<dbReference type="CDD" id="cd01949">
    <property type="entry name" value="GGDEF"/>
    <property type="match status" value="1"/>
</dbReference>
<dbReference type="CDD" id="cd01948">
    <property type="entry name" value="EAL"/>
    <property type="match status" value="1"/>
</dbReference>
<dbReference type="RefSeq" id="WP_338548974.1">
    <property type="nucleotide sequence ID" value="NZ_CP146069.1"/>
</dbReference>
<dbReference type="PROSITE" id="PS50887">
    <property type="entry name" value="GGDEF"/>
    <property type="match status" value="1"/>
</dbReference>
<dbReference type="SUPFAM" id="SSF141868">
    <property type="entry name" value="EAL domain-like"/>
    <property type="match status" value="1"/>
</dbReference>
<evidence type="ECO:0000259" key="2">
    <source>
        <dbReference type="PROSITE" id="PS50113"/>
    </source>
</evidence>
<dbReference type="Pfam" id="PF13426">
    <property type="entry name" value="PAS_9"/>
    <property type="match status" value="1"/>
</dbReference>
<dbReference type="EMBL" id="CP146069">
    <property type="protein sequence ID" value="WWR46077.1"/>
    <property type="molecule type" value="Genomic_DNA"/>
</dbReference>
<reference evidence="5 6" key="1">
    <citation type="submission" date="2023-10" db="EMBL/GenBank/DDBJ databases">
        <title>Roseovarius strain S88 nov., isolated from a marine algae.</title>
        <authorList>
            <person name="Lee M.W."/>
            <person name="Lee J.K."/>
            <person name="Kim J.M."/>
            <person name="Choi D.G."/>
            <person name="Baek J.H."/>
            <person name="Bayburt H."/>
            <person name="Jung J.J."/>
            <person name="Han D.M."/>
            <person name="Jeon C.O."/>
        </authorList>
    </citation>
    <scope>NUCLEOTIDE SEQUENCE [LARGE SCALE GENOMIC DNA]</scope>
    <source>
        <strain evidence="5 6">S88</strain>
    </source>
</reference>
<dbReference type="SUPFAM" id="SSF55785">
    <property type="entry name" value="PYP-like sensor domain (PAS domain)"/>
    <property type="match status" value="1"/>
</dbReference>
<gene>
    <name evidence="5" type="ORF">RZ517_15070</name>
</gene>
<keyword evidence="6" id="KW-1185">Reference proteome</keyword>
<dbReference type="InterPro" id="IPR043128">
    <property type="entry name" value="Rev_trsase/Diguanyl_cyclase"/>
</dbReference>
<dbReference type="SMART" id="SM00091">
    <property type="entry name" value="PAS"/>
    <property type="match status" value="1"/>
</dbReference>
<dbReference type="InterPro" id="IPR000700">
    <property type="entry name" value="PAS-assoc_C"/>
</dbReference>
<evidence type="ECO:0000259" key="4">
    <source>
        <dbReference type="PROSITE" id="PS50887"/>
    </source>
</evidence>
<dbReference type="Pfam" id="PF00563">
    <property type="entry name" value="EAL"/>
    <property type="match status" value="1"/>
</dbReference>
<evidence type="ECO:0000259" key="1">
    <source>
        <dbReference type="PROSITE" id="PS50112"/>
    </source>
</evidence>
<dbReference type="NCBIfam" id="TIGR00254">
    <property type="entry name" value="GGDEF"/>
    <property type="match status" value="1"/>
</dbReference>
<dbReference type="InterPro" id="IPR052155">
    <property type="entry name" value="Biofilm_reg_signaling"/>
</dbReference>
<feature type="domain" description="GGDEF" evidence="4">
    <location>
        <begin position="184"/>
        <end position="317"/>
    </location>
</feature>
<protein>
    <submittedName>
        <fullName evidence="5">EAL domain-containing protein</fullName>
    </submittedName>
</protein>
<proteinExistence type="predicted"/>
<feature type="domain" description="EAL" evidence="3">
    <location>
        <begin position="326"/>
        <end position="581"/>
    </location>
</feature>
<dbReference type="InterPro" id="IPR035919">
    <property type="entry name" value="EAL_sf"/>
</dbReference>
<accession>A0ABZ2HE35</accession>
<dbReference type="SUPFAM" id="SSF55073">
    <property type="entry name" value="Nucleotide cyclase"/>
    <property type="match status" value="1"/>
</dbReference>
<evidence type="ECO:0000259" key="3">
    <source>
        <dbReference type="PROSITE" id="PS50883"/>
    </source>
</evidence>
<dbReference type="SMART" id="SM00052">
    <property type="entry name" value="EAL"/>
    <property type="match status" value="1"/>
</dbReference>
<dbReference type="InterPro" id="IPR001633">
    <property type="entry name" value="EAL_dom"/>
</dbReference>
<organism evidence="5 6">
    <name type="scientific">Roseovarius phycicola</name>
    <dbReference type="NCBI Taxonomy" id="3080976"/>
    <lineage>
        <taxon>Bacteria</taxon>
        <taxon>Pseudomonadati</taxon>
        <taxon>Pseudomonadota</taxon>
        <taxon>Alphaproteobacteria</taxon>
        <taxon>Rhodobacterales</taxon>
        <taxon>Roseobacteraceae</taxon>
        <taxon>Roseovarius</taxon>
    </lineage>
</organism>
<evidence type="ECO:0000313" key="6">
    <source>
        <dbReference type="Proteomes" id="UP001364156"/>
    </source>
</evidence>
<dbReference type="NCBIfam" id="TIGR00229">
    <property type="entry name" value="sensory_box"/>
    <property type="match status" value="1"/>
</dbReference>
<dbReference type="Gene3D" id="3.30.70.270">
    <property type="match status" value="1"/>
</dbReference>
<dbReference type="Proteomes" id="UP001364156">
    <property type="component" value="Chromosome"/>
</dbReference>
<dbReference type="PROSITE" id="PS50113">
    <property type="entry name" value="PAC"/>
    <property type="match status" value="1"/>
</dbReference>
<dbReference type="PROSITE" id="PS50112">
    <property type="entry name" value="PAS"/>
    <property type="match status" value="1"/>
</dbReference>
<dbReference type="PANTHER" id="PTHR44757">
    <property type="entry name" value="DIGUANYLATE CYCLASE DGCP"/>
    <property type="match status" value="1"/>
</dbReference>
<name>A0ABZ2HE35_9RHOB</name>
<dbReference type="SMART" id="SM00267">
    <property type="entry name" value="GGDEF"/>
    <property type="match status" value="1"/>
</dbReference>